<keyword evidence="1" id="KW-1133">Transmembrane helix</keyword>
<reference evidence="2" key="1">
    <citation type="journal article" date="2021" name="Proc. Natl. Acad. Sci. U.S.A.">
        <title>A Catalog of Tens of Thousands of Viruses from Human Metagenomes Reveals Hidden Associations with Chronic Diseases.</title>
        <authorList>
            <person name="Tisza M.J."/>
            <person name="Buck C.B."/>
        </authorList>
    </citation>
    <scope>NUCLEOTIDE SEQUENCE</scope>
    <source>
        <strain evidence="2">CtWDt29</strain>
    </source>
</reference>
<evidence type="ECO:0000256" key="1">
    <source>
        <dbReference type="SAM" id="Phobius"/>
    </source>
</evidence>
<protein>
    <submittedName>
        <fullName evidence="2">Uncharacterized protein</fullName>
    </submittedName>
</protein>
<name>A0A8S5NUI7_9CAUD</name>
<accession>A0A8S5NUI7</accession>
<keyword evidence="1" id="KW-0472">Membrane</keyword>
<organism evidence="2">
    <name type="scientific">CrAss-like virus sp. ctWDt29</name>
    <dbReference type="NCBI Taxonomy" id="2825836"/>
    <lineage>
        <taxon>Viruses</taxon>
        <taxon>Duplodnaviria</taxon>
        <taxon>Heunggongvirae</taxon>
        <taxon>Uroviricota</taxon>
        <taxon>Caudoviricetes</taxon>
        <taxon>Crassvirales</taxon>
    </lineage>
</organism>
<sequence length="169" mass="19381">MIKYILYFVGYVIAALIYIIATVNILDACGYKGNDDDGGIIVLTFVFTLVFILPVIIGYFVIKKLNYMRTNDDMTFIKSWSLLEYIADNNATMQIGEFQTFWGKRHHKCILTQTNGKQIFIDFFPSMGELSANQISENKNSLRIGLTVSKKLYLYNGKENIESWDTVIL</sequence>
<feature type="transmembrane region" description="Helical" evidence="1">
    <location>
        <begin position="5"/>
        <end position="26"/>
    </location>
</feature>
<keyword evidence="1" id="KW-0812">Transmembrane</keyword>
<dbReference type="EMBL" id="BK015261">
    <property type="protein sequence ID" value="DAD98398.1"/>
    <property type="molecule type" value="Genomic_DNA"/>
</dbReference>
<proteinExistence type="predicted"/>
<feature type="transmembrane region" description="Helical" evidence="1">
    <location>
        <begin position="38"/>
        <end position="62"/>
    </location>
</feature>
<evidence type="ECO:0000313" key="2">
    <source>
        <dbReference type="EMBL" id="DAD98398.1"/>
    </source>
</evidence>